<evidence type="ECO:0000256" key="1">
    <source>
        <dbReference type="SAM" id="MobiDB-lite"/>
    </source>
</evidence>
<evidence type="ECO:0000259" key="2">
    <source>
        <dbReference type="Pfam" id="PF13590"/>
    </source>
</evidence>
<name>A0ABQ5QCK4_9BACT</name>
<dbReference type="Pfam" id="PF13590">
    <property type="entry name" value="DUF4136"/>
    <property type="match status" value="1"/>
</dbReference>
<organism evidence="3 4">
    <name type="scientific">Geothrix limicola</name>
    <dbReference type="NCBI Taxonomy" id="2927978"/>
    <lineage>
        <taxon>Bacteria</taxon>
        <taxon>Pseudomonadati</taxon>
        <taxon>Acidobacteriota</taxon>
        <taxon>Holophagae</taxon>
        <taxon>Holophagales</taxon>
        <taxon>Holophagaceae</taxon>
        <taxon>Geothrix</taxon>
    </lineage>
</organism>
<sequence length="195" mass="20754">MRIPTRCALPLLGLLALGCAKPPFVYEVEPAFRSASYATVAPDPRTDRIVIREGLRPLNPDLHLRAVLGELEARRYQRAAPDAADLWVAVYVLMPGATEGSAQGPRREGSGGEGRHGGGHGGGRGGSGTGGAPSFGKEGKGRPLTLIVQLEDRKTGLPVWQGEAHADSRERTPDGRPLGIEDLAHQLLQPLKPRP</sequence>
<feature type="compositionally biased region" description="Basic and acidic residues" evidence="1">
    <location>
        <begin position="105"/>
        <end position="116"/>
    </location>
</feature>
<dbReference type="RefSeq" id="WP_285570863.1">
    <property type="nucleotide sequence ID" value="NZ_BSDE01000001.1"/>
</dbReference>
<dbReference type="PROSITE" id="PS51257">
    <property type="entry name" value="PROKAR_LIPOPROTEIN"/>
    <property type="match status" value="1"/>
</dbReference>
<feature type="region of interest" description="Disordered" evidence="1">
    <location>
        <begin position="98"/>
        <end position="178"/>
    </location>
</feature>
<accession>A0ABQ5QCK4</accession>
<dbReference type="InterPro" id="IPR025411">
    <property type="entry name" value="DUF4136"/>
</dbReference>
<evidence type="ECO:0000313" key="4">
    <source>
        <dbReference type="Proteomes" id="UP001165069"/>
    </source>
</evidence>
<feature type="compositionally biased region" description="Basic and acidic residues" evidence="1">
    <location>
        <begin position="164"/>
        <end position="174"/>
    </location>
</feature>
<dbReference type="Proteomes" id="UP001165069">
    <property type="component" value="Unassembled WGS sequence"/>
</dbReference>
<feature type="domain" description="DUF4136" evidence="2">
    <location>
        <begin position="52"/>
        <end position="188"/>
    </location>
</feature>
<proteinExistence type="predicted"/>
<comment type="caution">
    <text evidence="3">The sequence shown here is derived from an EMBL/GenBank/DDBJ whole genome shotgun (WGS) entry which is preliminary data.</text>
</comment>
<protein>
    <recommendedName>
        <fullName evidence="2">DUF4136 domain-containing protein</fullName>
    </recommendedName>
</protein>
<gene>
    <name evidence="3" type="ORF">GETHLI_08790</name>
</gene>
<reference evidence="3 4" key="1">
    <citation type="journal article" date="2023" name="Antonie Van Leeuwenhoek">
        <title>Mesoterricola silvestris gen. nov., sp. nov., Mesoterricola sediminis sp. nov., Geothrix oryzae sp. nov., Geothrix edaphica sp. nov., Geothrix rubra sp. nov., and Geothrix limicola sp. nov., six novel members of Acidobacteriota isolated from soils.</title>
        <authorList>
            <person name="Itoh H."/>
            <person name="Sugisawa Y."/>
            <person name="Mise K."/>
            <person name="Xu Z."/>
            <person name="Kuniyasu M."/>
            <person name="Ushijima N."/>
            <person name="Kawano K."/>
            <person name="Kobayashi E."/>
            <person name="Shiratori Y."/>
            <person name="Masuda Y."/>
            <person name="Senoo K."/>
        </authorList>
    </citation>
    <scope>NUCLEOTIDE SEQUENCE [LARGE SCALE GENOMIC DNA]</scope>
    <source>
        <strain evidence="3 4">Red804</strain>
    </source>
</reference>
<dbReference type="EMBL" id="BSDE01000001">
    <property type="protein sequence ID" value="GLH72377.1"/>
    <property type="molecule type" value="Genomic_DNA"/>
</dbReference>
<evidence type="ECO:0000313" key="3">
    <source>
        <dbReference type="EMBL" id="GLH72377.1"/>
    </source>
</evidence>
<feature type="compositionally biased region" description="Gly residues" evidence="1">
    <location>
        <begin position="119"/>
        <end position="133"/>
    </location>
</feature>
<keyword evidence="4" id="KW-1185">Reference proteome</keyword>